<dbReference type="eggNOG" id="KOG2688">
    <property type="taxonomic scope" value="Eukaryota"/>
</dbReference>
<proteinExistence type="predicted"/>
<dbReference type="GO" id="GO:0016973">
    <property type="term" value="P:poly(A)+ mRNA export from nucleus"/>
    <property type="evidence" value="ECO:0007669"/>
    <property type="project" value="TreeGrafter"/>
</dbReference>
<gene>
    <name evidence="2" type="ORF">SDRG_10066</name>
</gene>
<evidence type="ECO:0000313" key="2">
    <source>
        <dbReference type="EMBL" id="EQC32319.1"/>
    </source>
</evidence>
<reference evidence="2 3" key="1">
    <citation type="submission" date="2012-04" db="EMBL/GenBank/DDBJ databases">
        <title>The Genome Sequence of Saprolegnia declina VS20.</title>
        <authorList>
            <consortium name="The Broad Institute Genome Sequencing Platform"/>
            <person name="Russ C."/>
            <person name="Nusbaum C."/>
            <person name="Tyler B."/>
            <person name="van West P."/>
            <person name="Dieguez-Uribeondo J."/>
            <person name="de Bruijn I."/>
            <person name="Tripathy S."/>
            <person name="Jiang R."/>
            <person name="Young S.K."/>
            <person name="Zeng Q."/>
            <person name="Gargeya S."/>
            <person name="Fitzgerald M."/>
            <person name="Haas B."/>
            <person name="Abouelleil A."/>
            <person name="Alvarado L."/>
            <person name="Arachchi H.M."/>
            <person name="Berlin A."/>
            <person name="Chapman S.B."/>
            <person name="Goldberg J."/>
            <person name="Griggs A."/>
            <person name="Gujja S."/>
            <person name="Hansen M."/>
            <person name="Howarth C."/>
            <person name="Imamovic A."/>
            <person name="Larimer J."/>
            <person name="McCowen C."/>
            <person name="Montmayeur A."/>
            <person name="Murphy C."/>
            <person name="Neiman D."/>
            <person name="Pearson M."/>
            <person name="Priest M."/>
            <person name="Roberts A."/>
            <person name="Saif S."/>
            <person name="Shea T."/>
            <person name="Sisk P."/>
            <person name="Sykes S."/>
            <person name="Wortman J."/>
            <person name="Nusbaum C."/>
            <person name="Birren B."/>
        </authorList>
    </citation>
    <scope>NUCLEOTIDE SEQUENCE [LARGE SCALE GENOMIC DNA]</scope>
    <source>
        <strain evidence="2 3">VS20</strain>
    </source>
</reference>
<dbReference type="PANTHER" id="PTHR12732">
    <property type="entry name" value="UNCHARACTERIZED PROTEASOME COMPONENT REGION PCI-CONTAINING"/>
    <property type="match status" value="1"/>
</dbReference>
<dbReference type="InterPro" id="IPR036388">
    <property type="entry name" value="WH-like_DNA-bd_sf"/>
</dbReference>
<dbReference type="VEuPathDB" id="FungiDB:SDRG_10066"/>
<feature type="domain" description="PCI" evidence="1">
    <location>
        <begin position="203"/>
        <end position="385"/>
    </location>
</feature>
<dbReference type="GO" id="GO:0003690">
    <property type="term" value="F:double-stranded DNA binding"/>
    <property type="evidence" value="ECO:0007669"/>
    <property type="project" value="InterPro"/>
</dbReference>
<dbReference type="FunCoup" id="T0Q394">
    <property type="interactions" value="370"/>
</dbReference>
<evidence type="ECO:0000313" key="3">
    <source>
        <dbReference type="Proteomes" id="UP000030762"/>
    </source>
</evidence>
<dbReference type="GeneID" id="19950793"/>
<evidence type="ECO:0000259" key="1">
    <source>
        <dbReference type="PROSITE" id="PS50250"/>
    </source>
</evidence>
<dbReference type="Gene3D" id="1.10.10.10">
    <property type="entry name" value="Winged helix-like DNA-binding domain superfamily/Winged helix DNA-binding domain"/>
    <property type="match status" value="1"/>
</dbReference>
<dbReference type="Pfam" id="PF01399">
    <property type="entry name" value="PCI"/>
    <property type="match status" value="1"/>
</dbReference>
<dbReference type="GO" id="GO:0003723">
    <property type="term" value="F:RNA binding"/>
    <property type="evidence" value="ECO:0007669"/>
    <property type="project" value="InterPro"/>
</dbReference>
<dbReference type="InterPro" id="IPR000717">
    <property type="entry name" value="PCI_dom"/>
</dbReference>
<dbReference type="AlphaFoldDB" id="T0Q394"/>
<dbReference type="OMA" id="INRMFTL"/>
<dbReference type="GO" id="GO:0000973">
    <property type="term" value="P:post-transcriptional tethering of RNA polymerase II gene DNA at nuclear periphery"/>
    <property type="evidence" value="ECO:0007669"/>
    <property type="project" value="TreeGrafter"/>
</dbReference>
<dbReference type="GO" id="GO:0006368">
    <property type="term" value="P:transcription elongation by RNA polymerase II"/>
    <property type="evidence" value="ECO:0007669"/>
    <property type="project" value="TreeGrafter"/>
</dbReference>
<dbReference type="OrthoDB" id="10252687at2759"/>
<protein>
    <recommendedName>
        <fullName evidence="1">PCI domain-containing protein</fullName>
    </recommendedName>
</protein>
<organism evidence="2 3">
    <name type="scientific">Saprolegnia diclina (strain VS20)</name>
    <dbReference type="NCBI Taxonomy" id="1156394"/>
    <lineage>
        <taxon>Eukaryota</taxon>
        <taxon>Sar</taxon>
        <taxon>Stramenopiles</taxon>
        <taxon>Oomycota</taxon>
        <taxon>Saprolegniomycetes</taxon>
        <taxon>Saprolegniales</taxon>
        <taxon>Saprolegniaceae</taxon>
        <taxon>Saprolegnia</taxon>
    </lineage>
</organism>
<dbReference type="PROSITE" id="PS50250">
    <property type="entry name" value="PCI"/>
    <property type="match status" value="1"/>
</dbReference>
<name>T0Q394_SAPDV</name>
<dbReference type="PANTHER" id="PTHR12732:SF0">
    <property type="entry name" value="PCI DOMAIN-CONTAINING PROTEIN 2"/>
    <property type="match status" value="1"/>
</dbReference>
<dbReference type="SMART" id="SM00753">
    <property type="entry name" value="PAM"/>
    <property type="match status" value="1"/>
</dbReference>
<accession>T0Q394</accession>
<dbReference type="Proteomes" id="UP000030762">
    <property type="component" value="Unassembled WGS sequence"/>
</dbReference>
<dbReference type="InParanoid" id="T0Q394"/>
<sequence length="394" mass="45519">MSAAVIKEIAGCLQRKQSDRLAQILSASFDLTVNETDIALTGQCQAAFTGGLQAYAKVMAALFKSKRHAQNGRFQQAYDEHIAGYTDFLDIYREETNWIMPVLHTLVYDARMLALKADLEISNERGNQVQDTLRNAEQNIKRAFSMSSNDRASPELSKKPGTLYVVNQLFKIYFQLNTIPLCRNLIRAIDLMDFNRFEKRDQVTYMFYVGRINMFEDNYVKAETCLMYAWQHCHKQYSRNKRMILQFLVPIKLSSGTMPSPQLLDDYALDEYKGIADAIRVGNVALFNQSMAQYQDKFIQRGVYLLMEKLKPFVMRNLFKKVYLVREKHNHVKLTDLQNAIAYLNMSEIDMDALECLLANLIFKNYIKGYISHRLKVLVLSKVTPFPPITDVKN</sequence>
<dbReference type="STRING" id="1156394.T0Q394"/>
<keyword evidence="3" id="KW-1185">Reference proteome</keyword>
<dbReference type="InterPro" id="IPR045114">
    <property type="entry name" value="Csn12-like"/>
</dbReference>
<dbReference type="RefSeq" id="XP_008614260.1">
    <property type="nucleotide sequence ID" value="XM_008616038.1"/>
</dbReference>
<dbReference type="GO" id="GO:0070390">
    <property type="term" value="C:transcription export complex 2"/>
    <property type="evidence" value="ECO:0007669"/>
    <property type="project" value="TreeGrafter"/>
</dbReference>
<dbReference type="EMBL" id="JH767164">
    <property type="protein sequence ID" value="EQC32319.1"/>
    <property type="molecule type" value="Genomic_DNA"/>
</dbReference>